<reference evidence="4" key="1">
    <citation type="submission" date="2023-08" db="EMBL/GenBank/DDBJ databases">
        <authorList>
            <person name="Chen Y."/>
            <person name="Shah S."/>
            <person name="Dougan E. K."/>
            <person name="Thang M."/>
            <person name="Chan C."/>
        </authorList>
    </citation>
    <scope>NUCLEOTIDE SEQUENCE</scope>
</reference>
<evidence type="ECO:0000259" key="3">
    <source>
        <dbReference type="PROSITE" id="PS51484"/>
    </source>
</evidence>
<comment type="caution">
    <text evidence="4">The sequence shown here is derived from an EMBL/GenBank/DDBJ whole genome shotgun (WGS) entry which is preliminary data.</text>
</comment>
<sequence length="2117" mass="230573">MAIRSVPNMGQGELLQKVPLHATDTEATCVTSAAKGLGGDAVEIMQTCGQGLTASGVGFSYVTRWSQPSDWPEEEPPILSEELLIPAGSHVILDVQSGALSLLRVEGHLEVDLSRQDLVLESERIWLRGGRLTAEPDRNSSFSIHMAESEVVSPEVPGLGHLQLLVTDRQTENSAWPEAQGSLHLGAPLQSHRSSLLAHPVKSGSQVLELREALDLDLGDQVLVMGGSHSATELHEVTWLEDGGRILHLAAPLAFDREGGTRGLDAIIDEVFFNFGQVDLSATVASLRGSAFSAAAGGGSLRCASGGSCGVQGMVFSGCGQVSTGTAGLPCLTMRAVQEPHAAYVKQSAFLNAEGPAVLVQANSGTAEFSENVVMSPKGPGVTVSTLRGAVAPKAAVTVHGNQVVSPRTSAVGLPWFQHPVAFDMKTSAYYTENFASGAEACFLFDPREDSTETGVAVGLARFHGNVAHACTYGLLVVELREGETKVFDQFTVFASDYGAYVHGCDRCRLVNWAWVECNMGIFDKDSAPIVTDDPWIENATAVGTRQMFGAFEVNLGPQVMLSEREGRRIRNMTFFLFGNSPCVHGGFRPVTVRTEAMRFIQSFVEIYTLAPAGYAIFADLDGSLSGQRGGFVTGDKIYNRHSSCTSAGSDASRRLLCSSDIFVRALKITGVQPAELVGTDLVVWSIFGTGNVPYTDGWHFTVVGAVQREDFVWPLRRWAETGPTPVEWRMLPFWYTLKADSHLDWQRLRVSYGAPGVMTKSEWVGFHFTYRQTPVRQFEAIGVSGSCFEPYYDWLDRGGYALWAPEILFTTTRTLTSTVTLTSSTTFTSTSSITSTTTQSTTSSTTTFELMDDNDTNDTNESNETNITTTTSTVTTSTSTTATNTSTTTMTTTSSSSTVSSTITTSSTSQTTTSRSSTTTTTSYLGSRTSTSTETTITMTTTTTSTSTTVPLAAPLRTLSVFPEPRFGCGALSFQFEFCERAGGLPYGPCLPDGPVVGWTNFTEMVNSTLFANGTVAVMMANSDQGDFQNPLVADLVNTGCGEGGCAFVEEARVVMGPPGNWTLPESWPGRQLPIGMDQLVVIPPYYHIVYNNFTAIGMVGDLKVYGKLSMAEEEGLKLLVKSIQVHAGGVMQVGTSYAPHRTTAIISFWGVTYDSFPAYISTNTEWGRKVFGVYEGNVSLHGKAYTHSWGELFVTAEPGDEMIRVREDVGDWPVGSEIALTTNEYPSLNGTFTERRFIVSIVFYPPSTEIVLDRPLHHRHFAGKAFEDSSGTLNIHSKVALLSRSILVTTEEAFTGAERFPDAERGVPIAGHGGEWFGQHMVVSGASFLSMSWVQLNRGGQDGLGLTRFPALRVFQPEIYTRNLPRPYLEAVSFTDSYIRALEVVGSWGLDLLDSVFCSTRGPALEAGVDMGSFFLLRNLAIDTRPEPPGAELGLTYEPTAVFQLQARPTVFAGNVVAGGPDIGVMMRPHTCEEVAEAPEPEMNEVFGCVVGFFVLRSCVTEGGGPAACPQSWDCVHITKLQAWKNAHVGILFVDQPANMIISDVTVFDNHIGITGIFHRQMGDMLHSFILRDSKVYGSTELSSCQASLQCLAVGPNDARPERCHSVPGPSFRRVGILLPIITNRGKTCEDGPVLRACPMAILPERDCAMPWELRYGNRGSRMSSQRIEDVYFGGFQPEDCGLRSVAIAYNPSSRDFNPPLDVRGLKWAEAPIFSKTVTNYSLKMEGPTARSHPDYVNSRILLEPWTGYQGEGSCGEPTLSEAVRRKLGVEGELPFCPGMQQTWLRDVDASLLNAGPVVLLPTQSLLPAQCDVTSSDFVGTTLVPSALPPPCEQCGGTWAHTLDGGLTACADRMRMLNWESLDPDCCGFYRRELGMLRATRPDGAYEETWPMFDESCPRGLEYGRSSYIIRVEAGLSLELRFLGSSRLPRLSRLHFFAESVQDEVLLQIPLGRLRRPRLYIFGINFDIMRRTAIPNVGDSHGAMFLDRDLLRLYVMVRGMPGGLQGQGVLLQLLEVFEAEVVVFVPLEEFSEFVFVADVSRSLNVSQDRVALVDIRYDGQKWLAGPNGRRLEMVDTLRIKFEVSEDPDSLSAFALSDRAWDPPGAYNAFFEESPR</sequence>
<name>A0AA36IQ46_9DINO</name>
<keyword evidence="5" id="KW-1185">Reference proteome</keyword>
<dbReference type="EMBL" id="CAUJNA010002146">
    <property type="protein sequence ID" value="CAJ1390807.1"/>
    <property type="molecule type" value="Genomic_DNA"/>
</dbReference>
<dbReference type="SMART" id="SM01225">
    <property type="entry name" value="G8"/>
    <property type="match status" value="1"/>
</dbReference>
<dbReference type="PROSITE" id="PS51484">
    <property type="entry name" value="G8"/>
    <property type="match status" value="1"/>
</dbReference>
<dbReference type="InterPro" id="IPR052387">
    <property type="entry name" value="Fibrocystin"/>
</dbReference>
<organism evidence="4 5">
    <name type="scientific">Effrenium voratum</name>
    <dbReference type="NCBI Taxonomy" id="2562239"/>
    <lineage>
        <taxon>Eukaryota</taxon>
        <taxon>Sar</taxon>
        <taxon>Alveolata</taxon>
        <taxon>Dinophyceae</taxon>
        <taxon>Suessiales</taxon>
        <taxon>Symbiodiniaceae</taxon>
        <taxon>Effrenium</taxon>
    </lineage>
</organism>
<feature type="compositionally biased region" description="Low complexity" evidence="2">
    <location>
        <begin position="860"/>
        <end position="947"/>
    </location>
</feature>
<evidence type="ECO:0000256" key="2">
    <source>
        <dbReference type="SAM" id="MobiDB-lite"/>
    </source>
</evidence>
<protein>
    <recommendedName>
        <fullName evidence="3">G8 domain-containing protein</fullName>
    </recommendedName>
</protein>
<accession>A0AA36IQ46</accession>
<dbReference type="InterPro" id="IPR019316">
    <property type="entry name" value="G8_domain"/>
</dbReference>
<evidence type="ECO:0000256" key="1">
    <source>
        <dbReference type="ARBA" id="ARBA00022729"/>
    </source>
</evidence>
<evidence type="ECO:0000313" key="5">
    <source>
        <dbReference type="Proteomes" id="UP001178507"/>
    </source>
</evidence>
<evidence type="ECO:0000313" key="4">
    <source>
        <dbReference type="EMBL" id="CAJ1390807.1"/>
    </source>
</evidence>
<dbReference type="PANTHER" id="PTHR46769:SF2">
    <property type="entry name" value="FIBROCYSTIN-L ISOFORM 2 PRECURSOR-RELATED"/>
    <property type="match status" value="1"/>
</dbReference>
<feature type="domain" description="G8" evidence="3">
    <location>
        <begin position="1067"/>
        <end position="1196"/>
    </location>
</feature>
<dbReference type="Pfam" id="PF10162">
    <property type="entry name" value="G8"/>
    <property type="match status" value="2"/>
</dbReference>
<feature type="compositionally biased region" description="Low complexity" evidence="2">
    <location>
        <begin position="830"/>
        <end position="848"/>
    </location>
</feature>
<dbReference type="Proteomes" id="UP001178507">
    <property type="component" value="Unassembled WGS sequence"/>
</dbReference>
<gene>
    <name evidence="4" type="ORF">EVOR1521_LOCUS16124</name>
</gene>
<dbReference type="PANTHER" id="PTHR46769">
    <property type="entry name" value="POLYCYSTIC KIDNEY AND HEPATIC DISEASE 1 (AUTOSOMAL RECESSIVE)-LIKE 1"/>
    <property type="match status" value="1"/>
</dbReference>
<feature type="region of interest" description="Disordered" evidence="2">
    <location>
        <begin position="830"/>
        <end position="947"/>
    </location>
</feature>
<proteinExistence type="predicted"/>
<keyword evidence="1" id="KW-0732">Signal</keyword>